<organism evidence="1">
    <name type="scientific">Picea glauca</name>
    <name type="common">White spruce</name>
    <name type="synonym">Pinus glauca</name>
    <dbReference type="NCBI Taxonomy" id="3330"/>
    <lineage>
        <taxon>Eukaryota</taxon>
        <taxon>Viridiplantae</taxon>
        <taxon>Streptophyta</taxon>
        <taxon>Embryophyta</taxon>
        <taxon>Tracheophyta</taxon>
        <taxon>Spermatophyta</taxon>
        <taxon>Pinopsida</taxon>
        <taxon>Pinidae</taxon>
        <taxon>Conifers I</taxon>
        <taxon>Pinales</taxon>
        <taxon>Pinaceae</taxon>
        <taxon>Picea</taxon>
    </lineage>
</organism>
<comment type="caution">
    <text evidence="1">The sequence shown here is derived from an EMBL/GenBank/DDBJ whole genome shotgun (WGS) entry which is preliminary data.</text>
</comment>
<protein>
    <submittedName>
        <fullName evidence="1">Uncharacterized protein</fullName>
    </submittedName>
</protein>
<reference evidence="1" key="1">
    <citation type="journal article" date="2015" name="Genome Biol. Evol.">
        <title>Organellar Genomes of White Spruce (Picea glauca): Assembly and Annotation.</title>
        <authorList>
            <person name="Jackman S.D."/>
            <person name="Warren R.L."/>
            <person name="Gibb E.A."/>
            <person name="Vandervalk B.P."/>
            <person name="Mohamadi H."/>
            <person name="Chu J."/>
            <person name="Raymond A."/>
            <person name="Pleasance S."/>
            <person name="Coope R."/>
            <person name="Wildung M.R."/>
            <person name="Ritland C.E."/>
            <person name="Bousquet J."/>
            <person name="Jones S.J."/>
            <person name="Bohlmann J."/>
            <person name="Birol I."/>
        </authorList>
    </citation>
    <scope>NUCLEOTIDE SEQUENCE [LARGE SCALE GENOMIC DNA]</scope>
    <source>
        <tissue evidence="1">Flushing bud</tissue>
    </source>
</reference>
<name>A0A101LX43_PICGL</name>
<dbReference type="AlphaFoldDB" id="A0A101LX43"/>
<dbReference type="EMBL" id="LKAM01000008">
    <property type="protein sequence ID" value="KUM46976.1"/>
    <property type="molecule type" value="Genomic_DNA"/>
</dbReference>
<sequence length="66" mass="7404">MDDYPPIDPAIEGVWEGKTKGCDVQRGVIGYGFRVMRGTLYMILWHSNTRLLADMKWGAGSTKLEA</sequence>
<accession>A0A101LX43</accession>
<evidence type="ECO:0000313" key="1">
    <source>
        <dbReference type="EMBL" id="KUM46976.1"/>
    </source>
</evidence>
<geneLocation type="mitochondrion" evidence="1"/>
<gene>
    <name evidence="1" type="ORF">ABT39_MTgene5980</name>
</gene>
<keyword evidence="1" id="KW-0496">Mitochondrion</keyword>
<proteinExistence type="predicted"/>